<organism evidence="1">
    <name type="scientific">uncultured haloarchaeon</name>
    <dbReference type="NCBI Taxonomy" id="160804"/>
    <lineage>
        <taxon>Archaea</taxon>
        <taxon>Methanobacteriati</taxon>
        <taxon>Methanobacteriota</taxon>
        <taxon>Stenosarchaea group</taxon>
        <taxon>Halobacteria</taxon>
        <taxon>Halobacteriales</taxon>
        <taxon>Halobacteriaceae</taxon>
        <taxon>environmental samples</taxon>
    </lineage>
</organism>
<dbReference type="EMBL" id="KT322178">
    <property type="protein sequence ID" value="AKY04324.1"/>
    <property type="molecule type" value="Genomic_DNA"/>
</dbReference>
<accession>A0A0K1YBP2</accession>
<dbReference type="GO" id="GO:0006508">
    <property type="term" value="P:proteolysis"/>
    <property type="evidence" value="ECO:0007669"/>
    <property type="project" value="UniProtKB-KW"/>
</dbReference>
<dbReference type="GO" id="GO:0008233">
    <property type="term" value="F:peptidase activity"/>
    <property type="evidence" value="ECO:0007669"/>
    <property type="project" value="UniProtKB-KW"/>
</dbReference>
<name>A0A0K1YBP2_9EURY</name>
<protein>
    <submittedName>
        <fullName evidence="1">Subtilisin-like serine protease</fullName>
    </submittedName>
</protein>
<evidence type="ECO:0000313" key="1">
    <source>
        <dbReference type="EMBL" id="AKY04324.1"/>
    </source>
</evidence>
<keyword evidence="1" id="KW-0378">Hydrolase</keyword>
<keyword evidence="1" id="KW-0645">Protease</keyword>
<reference evidence="1" key="1">
    <citation type="journal article" date="2015" name="BMC Genomics">
        <title>Diversity of the cell-wall associated genomic island of the archaeon Haloquadratum walsbyi.</title>
        <authorList>
            <person name="Martin-Cuadrado A.B."/>
            <person name="Pasic L."/>
            <person name="Rodriguez-Valera F."/>
        </authorList>
    </citation>
    <scope>NUCLEOTIDE SEQUENCE</scope>
</reference>
<proteinExistence type="predicted"/>
<dbReference type="AlphaFoldDB" id="A0A0K1YBP2"/>
<sequence>MAHSIIDDVTAGEITVFDPVSVTVADIEPESVVGEYDANNDGDVSIIE</sequence>